<organism evidence="3 4">
    <name type="scientific">Athelia psychrophila</name>
    <dbReference type="NCBI Taxonomy" id="1759441"/>
    <lineage>
        <taxon>Eukaryota</taxon>
        <taxon>Fungi</taxon>
        <taxon>Dikarya</taxon>
        <taxon>Basidiomycota</taxon>
        <taxon>Agaricomycotina</taxon>
        <taxon>Agaricomycetes</taxon>
        <taxon>Agaricomycetidae</taxon>
        <taxon>Atheliales</taxon>
        <taxon>Atheliaceae</taxon>
        <taxon>Athelia</taxon>
    </lineage>
</organism>
<evidence type="ECO:0000313" key="3">
    <source>
        <dbReference type="EMBL" id="KZP20648.1"/>
    </source>
</evidence>
<dbReference type="OrthoDB" id="2666701at2759"/>
<feature type="compositionally biased region" description="Polar residues" evidence="1">
    <location>
        <begin position="103"/>
        <end position="112"/>
    </location>
</feature>
<dbReference type="AlphaFoldDB" id="A0A166JA12"/>
<feature type="domain" description="DUF6532" evidence="2">
    <location>
        <begin position="313"/>
        <end position="488"/>
    </location>
</feature>
<feature type="compositionally biased region" description="Low complexity" evidence="1">
    <location>
        <begin position="75"/>
        <end position="87"/>
    </location>
</feature>
<dbReference type="EMBL" id="KV417553">
    <property type="protein sequence ID" value="KZP20648.1"/>
    <property type="molecule type" value="Genomic_DNA"/>
</dbReference>
<gene>
    <name evidence="3" type="ORF">FIBSPDRAFT_954344</name>
</gene>
<feature type="region of interest" description="Disordered" evidence="1">
    <location>
        <begin position="278"/>
        <end position="299"/>
    </location>
</feature>
<evidence type="ECO:0000313" key="4">
    <source>
        <dbReference type="Proteomes" id="UP000076532"/>
    </source>
</evidence>
<dbReference type="InterPro" id="IPR045341">
    <property type="entry name" value="DUF6532"/>
</dbReference>
<name>A0A166JA12_9AGAM</name>
<protein>
    <recommendedName>
        <fullName evidence="2">DUF6532 domain-containing protein</fullName>
    </recommendedName>
</protein>
<evidence type="ECO:0000256" key="1">
    <source>
        <dbReference type="SAM" id="MobiDB-lite"/>
    </source>
</evidence>
<dbReference type="Proteomes" id="UP000076532">
    <property type="component" value="Unassembled WGS sequence"/>
</dbReference>
<proteinExistence type="predicted"/>
<feature type="compositionally biased region" description="Polar residues" evidence="1">
    <location>
        <begin position="61"/>
        <end position="74"/>
    </location>
</feature>
<feature type="region of interest" description="Disordered" evidence="1">
    <location>
        <begin position="46"/>
        <end position="136"/>
    </location>
</feature>
<dbReference type="Pfam" id="PF20149">
    <property type="entry name" value="DUF6532"/>
    <property type="match status" value="1"/>
</dbReference>
<sequence length="489" mass="54371">MSTQELSDDSYELAMQEPQAHSYGREHRDRHAQVTPQMQIYQDQLAVQAHSRQTRHENQIRRTQQNVGQQVYRGTTTPTANLNTAPPQMDAHQHRGPYDMPSFQMQTQNSLHGTYGGAGNSNDTDQFDQDEDRDSGERWRTPVAFEDDNEAFSNGQGYAATDEQSLLSTDMITSAPMQLPRRTTPLRRRLPASSLQSSRPVTPCATNGDRRALVRRVTPPDANIPISVSTQPGPVRFNANPGMVTFPENYEGDENIFGQPTPTPTDTVTGTKRYFLNHSENEDEPDGDGSPPSKRPALSTLPLLRKRIVELGKDAVRVSIATQDPFAAGPTMDRILTTSWLYGHKSVKADFDLMGAELKVHVPIEAELTVLKGTFAQHRGVVKTFAQKYVVKFYGLEEGAGDKTSIEVINKNRQKFEILMEKAGFAYMDPSNRTKAGTIYRNTIILMIICKAWFSEGSESLGISRSDAFNPDGDGIPFETIAFVLTAVS</sequence>
<evidence type="ECO:0000259" key="2">
    <source>
        <dbReference type="Pfam" id="PF20149"/>
    </source>
</evidence>
<feature type="compositionally biased region" description="Acidic residues" evidence="1">
    <location>
        <begin position="125"/>
        <end position="134"/>
    </location>
</feature>
<keyword evidence="4" id="KW-1185">Reference proteome</keyword>
<reference evidence="3 4" key="1">
    <citation type="journal article" date="2016" name="Mol. Biol. Evol.">
        <title>Comparative Genomics of Early-Diverging Mushroom-Forming Fungi Provides Insights into the Origins of Lignocellulose Decay Capabilities.</title>
        <authorList>
            <person name="Nagy L.G."/>
            <person name="Riley R."/>
            <person name="Tritt A."/>
            <person name="Adam C."/>
            <person name="Daum C."/>
            <person name="Floudas D."/>
            <person name="Sun H."/>
            <person name="Yadav J.S."/>
            <person name="Pangilinan J."/>
            <person name="Larsson K.H."/>
            <person name="Matsuura K."/>
            <person name="Barry K."/>
            <person name="Labutti K."/>
            <person name="Kuo R."/>
            <person name="Ohm R.A."/>
            <person name="Bhattacharya S.S."/>
            <person name="Shirouzu T."/>
            <person name="Yoshinaga Y."/>
            <person name="Martin F.M."/>
            <person name="Grigoriev I.V."/>
            <person name="Hibbett D.S."/>
        </authorList>
    </citation>
    <scope>NUCLEOTIDE SEQUENCE [LARGE SCALE GENOMIC DNA]</scope>
    <source>
        <strain evidence="3 4">CBS 109695</strain>
    </source>
</reference>
<accession>A0A166JA12</accession>